<dbReference type="AlphaFoldDB" id="R0INI4"/>
<evidence type="ECO:0000313" key="2">
    <source>
        <dbReference type="EMBL" id="EOA86530.1"/>
    </source>
</evidence>
<name>R0INI4_EXST2</name>
<sequence length="59" mass="6223">MAASLGQSMCCLAATSTSPKKKAHPQGHPGLKDRPHACNRPSQHCPALLGTHPHSTTLR</sequence>
<accession>R0INI4</accession>
<feature type="region of interest" description="Disordered" evidence="1">
    <location>
        <begin position="15"/>
        <end position="59"/>
    </location>
</feature>
<protein>
    <submittedName>
        <fullName evidence="2">Uncharacterized protein</fullName>
    </submittedName>
</protein>
<dbReference type="EMBL" id="KB908592">
    <property type="protein sequence ID" value="EOA86530.1"/>
    <property type="molecule type" value="Genomic_DNA"/>
</dbReference>
<dbReference type="RefSeq" id="XP_008025206.1">
    <property type="nucleotide sequence ID" value="XM_008027015.1"/>
</dbReference>
<evidence type="ECO:0000256" key="1">
    <source>
        <dbReference type="SAM" id="MobiDB-lite"/>
    </source>
</evidence>
<evidence type="ECO:0000313" key="3">
    <source>
        <dbReference type="Proteomes" id="UP000016935"/>
    </source>
</evidence>
<reference evidence="2 3" key="2">
    <citation type="journal article" date="2013" name="PLoS Genet.">
        <title>Comparative genome structure, secondary metabolite, and effector coding capacity across Cochliobolus pathogens.</title>
        <authorList>
            <person name="Condon B.J."/>
            <person name="Leng Y."/>
            <person name="Wu D."/>
            <person name="Bushley K.E."/>
            <person name="Ohm R.A."/>
            <person name="Otillar R."/>
            <person name="Martin J."/>
            <person name="Schackwitz W."/>
            <person name="Grimwood J."/>
            <person name="MohdZainudin N."/>
            <person name="Xue C."/>
            <person name="Wang R."/>
            <person name="Manning V.A."/>
            <person name="Dhillon B."/>
            <person name="Tu Z.J."/>
            <person name="Steffenson B.J."/>
            <person name="Salamov A."/>
            <person name="Sun H."/>
            <person name="Lowry S."/>
            <person name="LaButti K."/>
            <person name="Han J."/>
            <person name="Copeland A."/>
            <person name="Lindquist E."/>
            <person name="Barry K."/>
            <person name="Schmutz J."/>
            <person name="Baker S.E."/>
            <person name="Ciuffetti L.M."/>
            <person name="Grigoriev I.V."/>
            <person name="Zhong S."/>
            <person name="Turgeon B.G."/>
        </authorList>
    </citation>
    <scope>NUCLEOTIDE SEQUENCE [LARGE SCALE GENOMIC DNA]</scope>
    <source>
        <strain evidence="3">28A</strain>
    </source>
</reference>
<dbReference type="GeneID" id="19398538"/>
<gene>
    <name evidence="2" type="ORF">SETTUDRAFT_162788</name>
</gene>
<keyword evidence="3" id="KW-1185">Reference proteome</keyword>
<reference evidence="2 3" key="1">
    <citation type="journal article" date="2012" name="PLoS Pathog.">
        <title>Diverse lifestyles and strategies of plant pathogenesis encoded in the genomes of eighteen Dothideomycetes fungi.</title>
        <authorList>
            <person name="Ohm R.A."/>
            <person name="Feau N."/>
            <person name="Henrissat B."/>
            <person name="Schoch C.L."/>
            <person name="Horwitz B.A."/>
            <person name="Barry K.W."/>
            <person name="Condon B.J."/>
            <person name="Copeland A.C."/>
            <person name="Dhillon B."/>
            <person name="Glaser F."/>
            <person name="Hesse C.N."/>
            <person name="Kosti I."/>
            <person name="LaButti K."/>
            <person name="Lindquist E.A."/>
            <person name="Lucas S."/>
            <person name="Salamov A.A."/>
            <person name="Bradshaw R.E."/>
            <person name="Ciuffetti L."/>
            <person name="Hamelin R.C."/>
            <person name="Kema G.H.J."/>
            <person name="Lawrence C."/>
            <person name="Scott J.A."/>
            <person name="Spatafora J.W."/>
            <person name="Turgeon B.G."/>
            <person name="de Wit P.J.G.M."/>
            <person name="Zhong S."/>
            <person name="Goodwin S.B."/>
            <person name="Grigoriev I.V."/>
        </authorList>
    </citation>
    <scope>NUCLEOTIDE SEQUENCE [LARGE SCALE GENOMIC DNA]</scope>
    <source>
        <strain evidence="3">28A</strain>
    </source>
</reference>
<dbReference type="Proteomes" id="UP000016935">
    <property type="component" value="Unassembled WGS sequence"/>
</dbReference>
<proteinExistence type="predicted"/>
<dbReference type="HOGENOM" id="CLU_2962371_0_0_1"/>
<organism evidence="2 3">
    <name type="scientific">Exserohilum turcicum (strain 28A)</name>
    <name type="common">Northern leaf blight fungus</name>
    <name type="synonym">Setosphaeria turcica</name>
    <dbReference type="NCBI Taxonomy" id="671987"/>
    <lineage>
        <taxon>Eukaryota</taxon>
        <taxon>Fungi</taxon>
        <taxon>Dikarya</taxon>
        <taxon>Ascomycota</taxon>
        <taxon>Pezizomycotina</taxon>
        <taxon>Dothideomycetes</taxon>
        <taxon>Pleosporomycetidae</taxon>
        <taxon>Pleosporales</taxon>
        <taxon>Pleosporineae</taxon>
        <taxon>Pleosporaceae</taxon>
        <taxon>Exserohilum</taxon>
    </lineage>
</organism>